<dbReference type="Gene3D" id="3.20.20.80">
    <property type="entry name" value="Glycosidases"/>
    <property type="match status" value="1"/>
</dbReference>
<dbReference type="InterPro" id="IPR045584">
    <property type="entry name" value="Pilin-like"/>
</dbReference>
<feature type="transmembrane region" description="Helical" evidence="1">
    <location>
        <begin position="12"/>
        <end position="36"/>
    </location>
</feature>
<proteinExistence type="predicted"/>
<organism evidence="2">
    <name type="scientific">uncultured bacterium</name>
    <name type="common">gcode 4</name>
    <dbReference type="NCBI Taxonomy" id="1234023"/>
    <lineage>
        <taxon>Bacteria</taxon>
        <taxon>environmental samples</taxon>
    </lineage>
</organism>
<reference evidence="2" key="1">
    <citation type="journal article" date="2012" name="Science">
        <title>Fermentation, hydrogen, and sulfur metabolism in multiple uncultivated bacterial phyla.</title>
        <authorList>
            <person name="Wrighton K.C."/>
            <person name="Thomas B.C."/>
            <person name="Sharon I."/>
            <person name="Miller C.S."/>
            <person name="Castelle C.J."/>
            <person name="VerBerkmoes N.C."/>
            <person name="Wilkins M.J."/>
            <person name="Hettich R.L."/>
            <person name="Lipton M.S."/>
            <person name="Williams K.H."/>
            <person name="Long P.E."/>
            <person name="Banfield J.F."/>
        </authorList>
    </citation>
    <scope>NUCLEOTIDE SEQUENCE [LARGE SCALE GENOMIC DNA]</scope>
</reference>
<evidence type="ECO:0000256" key="1">
    <source>
        <dbReference type="SAM" id="Phobius"/>
    </source>
</evidence>
<dbReference type="EMBL" id="AMFJ01034412">
    <property type="protein sequence ID" value="EKD29442.1"/>
    <property type="molecule type" value="Genomic_DNA"/>
</dbReference>
<gene>
    <name evidence="2" type="ORF">ACD_78C00412G0002</name>
</gene>
<dbReference type="SUPFAM" id="SSF51445">
    <property type="entry name" value="(Trans)glycosidases"/>
    <property type="match status" value="1"/>
</dbReference>
<evidence type="ECO:0000313" key="2">
    <source>
        <dbReference type="EMBL" id="EKD29442.1"/>
    </source>
</evidence>
<sequence>MHRNTFIKDKKYRWFTLVELIVVITILTILGTIGFISTQGHISSARDSIRLTNVADINSAFQLYFIKHGTLPMPDSPTTVSASWVITRYQWYLSSTIAHTIGLSSEGWKDPLDKGYYVYTTNGNQSKYQIWAYLEDASYLSFVNVTYANANYTNRYMKTLGDNVWILTLADNSPVTWSGIDMLTTNSGTYYKMIFPGKNTVVSGTWMGIYSESILFTKNNFKSLGIKSGNLNIFLENQSDFTPNKTISDVKKLGLNTVNVPIQITISSTSSSTFSIDATSKANAITLIKELNNIGVSVLLEPYPVINNWNASETSWAPADMTAFFSNWKGVVLNDLVNTIAIPYHTYGIYIASNFVLMETTANANDWINTVSYVKGLWYQWKVIYRTNWWYDATWDTGVGSTTAAYSAKLANPLFAAPDIIAIAAYFELTATGAPLVPTVQNVKDALLSTATWWRGQNVYQEVKNFYDTWHKPIFFGELGIPSRENALNAPWNPTVSSIESQLAQANGFQGYIETFSWKDWFKGLSIFVVADDSSPYTPINKLAEPIIQNYNP</sequence>
<name>K1XW12_9BACT</name>
<keyword evidence="1" id="KW-0472">Membrane</keyword>
<dbReference type="InterPro" id="IPR017853">
    <property type="entry name" value="GH"/>
</dbReference>
<accession>K1XW12</accession>
<dbReference type="AlphaFoldDB" id="K1XW12"/>
<keyword evidence="1" id="KW-1133">Transmembrane helix</keyword>
<dbReference type="SUPFAM" id="SSF54523">
    <property type="entry name" value="Pili subunits"/>
    <property type="match status" value="1"/>
</dbReference>
<keyword evidence="1" id="KW-0812">Transmembrane</keyword>
<protein>
    <submittedName>
        <fullName evidence="2">Uncharacterized protein</fullName>
    </submittedName>
</protein>
<comment type="caution">
    <text evidence="2">The sequence shown here is derived from an EMBL/GenBank/DDBJ whole genome shotgun (WGS) entry which is preliminary data.</text>
</comment>
<dbReference type="Gene3D" id="3.30.700.10">
    <property type="entry name" value="Glycoprotein, Type 4 Pilin"/>
    <property type="match status" value="1"/>
</dbReference>